<dbReference type="EMBL" id="FTOA01000001">
    <property type="protein sequence ID" value="SIS42017.1"/>
    <property type="molecule type" value="Genomic_DNA"/>
</dbReference>
<keyword evidence="1" id="KW-0175">Coiled coil</keyword>
<sequence>MARRPNDRSSSAPKAPSLKVEEKAEIVVTRLERFIRDHRTLSRGVSFRKWQDLAKSEIADLLREQESQQAQDHCYIERTLMLIGAGLATIGVWGTALALSMAPERVLAAILTLLGGFIVLWGVGALGLRTPFRQFQVDNARMALERVRSINKTVRDLEHQLKKRKKALEKELDEMPEE</sequence>
<dbReference type="RefSeq" id="WP_076398798.1">
    <property type="nucleotide sequence ID" value="NZ_FTOA01000001.1"/>
</dbReference>
<feature type="transmembrane region" description="Helical" evidence="2">
    <location>
        <begin position="80"/>
        <end position="100"/>
    </location>
</feature>
<evidence type="ECO:0000256" key="2">
    <source>
        <dbReference type="SAM" id="Phobius"/>
    </source>
</evidence>
<dbReference type="Proteomes" id="UP000185678">
    <property type="component" value="Unassembled WGS sequence"/>
</dbReference>
<organism evidence="3 4">
    <name type="scientific">Insolitispirillum peregrinum</name>
    <dbReference type="NCBI Taxonomy" id="80876"/>
    <lineage>
        <taxon>Bacteria</taxon>
        <taxon>Pseudomonadati</taxon>
        <taxon>Pseudomonadota</taxon>
        <taxon>Alphaproteobacteria</taxon>
        <taxon>Rhodospirillales</taxon>
        <taxon>Novispirillaceae</taxon>
        <taxon>Insolitispirillum</taxon>
    </lineage>
</organism>
<feature type="transmembrane region" description="Helical" evidence="2">
    <location>
        <begin position="106"/>
        <end position="128"/>
    </location>
</feature>
<name>A0A1N7IYD2_9PROT</name>
<keyword evidence="2" id="KW-0472">Membrane</keyword>
<accession>A0A1N7IYD2</accession>
<reference evidence="3 4" key="1">
    <citation type="submission" date="2017-01" db="EMBL/GenBank/DDBJ databases">
        <authorList>
            <person name="Mah S.A."/>
            <person name="Swanson W.J."/>
            <person name="Moy G.W."/>
            <person name="Vacquier V.D."/>
        </authorList>
    </citation>
    <scope>NUCLEOTIDE SEQUENCE [LARGE SCALE GENOMIC DNA]</scope>
    <source>
        <strain evidence="3 4">DSM 11589</strain>
    </source>
</reference>
<protein>
    <submittedName>
        <fullName evidence="3">Uncharacterized protein</fullName>
    </submittedName>
</protein>
<proteinExistence type="predicted"/>
<gene>
    <name evidence="3" type="ORF">SAMN05421779_101748</name>
</gene>
<dbReference type="OrthoDB" id="8445274at2"/>
<keyword evidence="2" id="KW-1133">Transmembrane helix</keyword>
<feature type="coiled-coil region" evidence="1">
    <location>
        <begin position="151"/>
        <end position="178"/>
    </location>
</feature>
<dbReference type="AlphaFoldDB" id="A0A1N7IYD2"/>
<dbReference type="STRING" id="80876.SAMN05421779_101748"/>
<keyword evidence="4" id="KW-1185">Reference proteome</keyword>
<evidence type="ECO:0000256" key="1">
    <source>
        <dbReference type="SAM" id="Coils"/>
    </source>
</evidence>
<keyword evidence="2" id="KW-0812">Transmembrane</keyword>
<evidence type="ECO:0000313" key="3">
    <source>
        <dbReference type="EMBL" id="SIS42017.1"/>
    </source>
</evidence>
<evidence type="ECO:0000313" key="4">
    <source>
        <dbReference type="Proteomes" id="UP000185678"/>
    </source>
</evidence>